<gene>
    <name evidence="2" type="ORF">FBEOM_13086</name>
</gene>
<evidence type="ECO:0000313" key="2">
    <source>
        <dbReference type="EMBL" id="KAF4333104.1"/>
    </source>
</evidence>
<dbReference type="InterPro" id="IPR008948">
    <property type="entry name" value="L-Aspartase-like"/>
</dbReference>
<dbReference type="EMBL" id="PVQB02000901">
    <property type="protein sequence ID" value="KAF4333104.1"/>
    <property type="molecule type" value="Genomic_DNA"/>
</dbReference>
<organism evidence="2 3">
    <name type="scientific">Fusarium beomiforme</name>
    <dbReference type="NCBI Taxonomy" id="44412"/>
    <lineage>
        <taxon>Eukaryota</taxon>
        <taxon>Fungi</taxon>
        <taxon>Dikarya</taxon>
        <taxon>Ascomycota</taxon>
        <taxon>Pezizomycotina</taxon>
        <taxon>Sordariomycetes</taxon>
        <taxon>Hypocreomycetidae</taxon>
        <taxon>Hypocreales</taxon>
        <taxon>Nectriaceae</taxon>
        <taxon>Fusarium</taxon>
        <taxon>Fusarium burgessii species complex</taxon>
    </lineage>
</organism>
<reference evidence="2" key="1">
    <citation type="journal article" date="2017" name="Mycologia">
        <title>Fusarium algeriense, sp. nov., a novel toxigenic crown rot pathogen of durum wheat from Algeria is nested in the Fusarium burgessii species complex.</title>
        <authorList>
            <person name="Laraba I."/>
            <person name="Keddad A."/>
            <person name="Boureghda H."/>
            <person name="Abdallah N."/>
            <person name="Vaughan M.M."/>
            <person name="Proctor R.H."/>
            <person name="Busman M."/>
            <person name="O'Donnell K."/>
        </authorList>
    </citation>
    <scope>NUCLEOTIDE SEQUENCE</scope>
    <source>
        <strain evidence="2">NRRL 25174</strain>
    </source>
</reference>
<name>A0A9P5DSF4_9HYPO</name>
<dbReference type="AlphaFoldDB" id="A0A9P5DSF4"/>
<dbReference type="GO" id="GO:0006106">
    <property type="term" value="P:fumarate metabolic process"/>
    <property type="evidence" value="ECO:0007669"/>
    <property type="project" value="InterPro"/>
</dbReference>
<dbReference type="SUPFAM" id="SSF48557">
    <property type="entry name" value="L-aspartase-like"/>
    <property type="match status" value="1"/>
</dbReference>
<protein>
    <submittedName>
        <fullName evidence="2">Fumarate hydratase</fullName>
    </submittedName>
</protein>
<dbReference type="InterPro" id="IPR022761">
    <property type="entry name" value="Fumarate_lyase_N"/>
</dbReference>
<feature type="domain" description="Fumarate lyase N-terminal" evidence="1">
    <location>
        <begin position="1"/>
        <end position="52"/>
    </location>
</feature>
<dbReference type="InterPro" id="IPR005677">
    <property type="entry name" value="Fum_hydII"/>
</dbReference>
<keyword evidence="3" id="KW-1185">Reference proteome</keyword>
<accession>A0A9P5DSF4</accession>
<sequence length="95" mass="10097">MATDLRFLGSGPRCGLAEIVVSHEGLTSSIMPGKRNPTLAKVMSQIASQVMGNHTTVSMAGAARGHFELNVAKAVIIYNVLQSIELLFRGSKLLS</sequence>
<dbReference type="PANTHER" id="PTHR11444">
    <property type="entry name" value="ASPARTATEAMMONIA/ARGININOSUCCINATE/ADENYLOSUCCINATE LYASE"/>
    <property type="match status" value="1"/>
</dbReference>
<dbReference type="Pfam" id="PF00206">
    <property type="entry name" value="Lyase_1"/>
    <property type="match status" value="1"/>
</dbReference>
<dbReference type="Proteomes" id="UP000730481">
    <property type="component" value="Unassembled WGS sequence"/>
</dbReference>
<evidence type="ECO:0000313" key="3">
    <source>
        <dbReference type="Proteomes" id="UP000730481"/>
    </source>
</evidence>
<evidence type="ECO:0000259" key="1">
    <source>
        <dbReference type="Pfam" id="PF00206"/>
    </source>
</evidence>
<dbReference type="Gene3D" id="1.20.200.10">
    <property type="entry name" value="Fumarase/aspartase (Central domain)"/>
    <property type="match status" value="1"/>
</dbReference>
<dbReference type="GO" id="GO:0004333">
    <property type="term" value="F:fumarate hydratase activity"/>
    <property type="evidence" value="ECO:0007669"/>
    <property type="project" value="InterPro"/>
</dbReference>
<proteinExistence type="predicted"/>
<comment type="caution">
    <text evidence="2">The sequence shown here is derived from an EMBL/GenBank/DDBJ whole genome shotgun (WGS) entry which is preliminary data.</text>
</comment>
<reference evidence="2" key="2">
    <citation type="submission" date="2020-02" db="EMBL/GenBank/DDBJ databases">
        <title>Identification and distribution of gene clusters putatively required for synthesis of sphingolipid metabolism inhibitors in phylogenetically diverse species of the filamentous fungus Fusarium.</title>
        <authorList>
            <person name="Kim H.-S."/>
            <person name="Busman M."/>
            <person name="Brown D.W."/>
            <person name="Divon H."/>
            <person name="Uhlig S."/>
            <person name="Proctor R.H."/>
        </authorList>
    </citation>
    <scope>NUCLEOTIDE SEQUENCE</scope>
    <source>
        <strain evidence="2">NRRL 25174</strain>
    </source>
</reference>
<dbReference type="OrthoDB" id="1738025at2759"/>